<evidence type="ECO:0000256" key="2">
    <source>
        <dbReference type="SAM" id="Phobius"/>
    </source>
</evidence>
<organism evidence="3 4">
    <name type="scientific">Gymnopilus dilepis</name>
    <dbReference type="NCBI Taxonomy" id="231916"/>
    <lineage>
        <taxon>Eukaryota</taxon>
        <taxon>Fungi</taxon>
        <taxon>Dikarya</taxon>
        <taxon>Basidiomycota</taxon>
        <taxon>Agaricomycotina</taxon>
        <taxon>Agaricomycetes</taxon>
        <taxon>Agaricomycetidae</taxon>
        <taxon>Agaricales</taxon>
        <taxon>Agaricineae</taxon>
        <taxon>Hymenogastraceae</taxon>
        <taxon>Gymnopilus</taxon>
    </lineage>
</organism>
<accession>A0A409Y877</accession>
<reference evidence="3 4" key="1">
    <citation type="journal article" date="2018" name="Evol. Lett.">
        <title>Horizontal gene cluster transfer increased hallucinogenic mushroom diversity.</title>
        <authorList>
            <person name="Reynolds H.T."/>
            <person name="Vijayakumar V."/>
            <person name="Gluck-Thaler E."/>
            <person name="Korotkin H.B."/>
            <person name="Matheny P.B."/>
            <person name="Slot J.C."/>
        </authorList>
    </citation>
    <scope>NUCLEOTIDE SEQUENCE [LARGE SCALE GENOMIC DNA]</scope>
    <source>
        <strain evidence="3 4">SRW20</strain>
    </source>
</reference>
<feature type="region of interest" description="Disordered" evidence="1">
    <location>
        <begin position="442"/>
        <end position="567"/>
    </location>
</feature>
<gene>
    <name evidence="3" type="ORF">CVT26_014096</name>
</gene>
<feature type="region of interest" description="Disordered" evidence="1">
    <location>
        <begin position="293"/>
        <end position="343"/>
    </location>
</feature>
<comment type="caution">
    <text evidence="3">The sequence shown here is derived from an EMBL/GenBank/DDBJ whole genome shotgun (WGS) entry which is preliminary data.</text>
</comment>
<protein>
    <submittedName>
        <fullName evidence="3">Uncharacterized protein</fullName>
    </submittedName>
</protein>
<feature type="compositionally biased region" description="Polar residues" evidence="1">
    <location>
        <begin position="472"/>
        <end position="481"/>
    </location>
</feature>
<proteinExistence type="predicted"/>
<keyword evidence="2" id="KW-0472">Membrane</keyword>
<feature type="compositionally biased region" description="Polar residues" evidence="1">
    <location>
        <begin position="490"/>
        <end position="506"/>
    </location>
</feature>
<dbReference type="Proteomes" id="UP000284706">
    <property type="component" value="Unassembled WGS sequence"/>
</dbReference>
<name>A0A409Y877_9AGAR</name>
<evidence type="ECO:0000313" key="4">
    <source>
        <dbReference type="Proteomes" id="UP000284706"/>
    </source>
</evidence>
<evidence type="ECO:0000313" key="3">
    <source>
        <dbReference type="EMBL" id="PPQ99240.1"/>
    </source>
</evidence>
<feature type="compositionally biased region" description="Basic and acidic residues" evidence="1">
    <location>
        <begin position="510"/>
        <end position="519"/>
    </location>
</feature>
<dbReference type="Gene3D" id="2.60.120.260">
    <property type="entry name" value="Galactose-binding domain-like"/>
    <property type="match status" value="2"/>
</dbReference>
<dbReference type="AlphaFoldDB" id="A0A409Y877"/>
<keyword evidence="2" id="KW-1133">Transmembrane helix</keyword>
<feature type="region of interest" description="Disordered" evidence="1">
    <location>
        <begin position="384"/>
        <end position="420"/>
    </location>
</feature>
<dbReference type="EMBL" id="NHYE01001075">
    <property type="protein sequence ID" value="PPQ99240.1"/>
    <property type="molecule type" value="Genomic_DNA"/>
</dbReference>
<feature type="transmembrane region" description="Helical" evidence="2">
    <location>
        <begin position="354"/>
        <end position="374"/>
    </location>
</feature>
<dbReference type="InParanoid" id="A0A409Y877"/>
<sequence length="567" mass="61405">MSSGSNNSSSNSNPRQVIIDDDDHHLHYNGSWAKSNGKSITFNNKKLQTVPYDNSLHGTQGDGSFSLSYSFHGMTDGKVMGFADVSKSSGKQDPTWECVLDGKPIKTNDPPDSPTNQFSFCEWTTDKQGKHTIAVNVKSEGKQFFFDQITYVPDPKQTVKNATVLVGHSDRALMFQMFGNMTGSRKSGNRMAMSGGYKVTFPFTGTGLSWFGKVKNEDGPHMPTGYYSIDGQPPVNFTANPPPGKGSHTTLFFKTPSHLSFGNHNITVASVGEPQSAHLSLSYLVLENGQLPPPEIRLGLPPSDGTSDDPDDSSPLPTTSFPYPTLPSQSGNAVGQASDSGPVSDSKNFPFTHIITAMSGTLFLVLLAGVLLVIRRRRRMKMTRIESPESAIPSPIQPTPTGSSSRSAPPPYSPPQDMTQVASPEYPFAMAGNRFTNFAKRFTSSTSSSNRPNSLFQSSRPLSPLPTKRMSFASSAGSSTRAFRPYVSRPRSNTRSSTGSTATLLPNESISERESEPPSRKASLRLSFPDDQTVVEEAIEYKDGHMGMWHARPPEGRESPPPSDGGG</sequence>
<dbReference type="OrthoDB" id="3052647at2759"/>
<keyword evidence="4" id="KW-1185">Reference proteome</keyword>
<keyword evidence="2" id="KW-0812">Transmembrane</keyword>
<feature type="compositionally biased region" description="Polar residues" evidence="1">
    <location>
        <begin position="450"/>
        <end position="461"/>
    </location>
</feature>
<feature type="compositionally biased region" description="Polar residues" evidence="1">
    <location>
        <begin position="326"/>
        <end position="343"/>
    </location>
</feature>
<evidence type="ECO:0000256" key="1">
    <source>
        <dbReference type="SAM" id="MobiDB-lite"/>
    </source>
</evidence>